<dbReference type="InterPro" id="IPR025250">
    <property type="entry name" value="DUF4199"/>
</dbReference>
<feature type="transmembrane region" description="Helical" evidence="1">
    <location>
        <begin position="42"/>
        <end position="60"/>
    </location>
</feature>
<organism evidence="2">
    <name type="scientific">marine metagenome</name>
    <dbReference type="NCBI Taxonomy" id="408172"/>
    <lineage>
        <taxon>unclassified sequences</taxon>
        <taxon>metagenomes</taxon>
        <taxon>ecological metagenomes</taxon>
    </lineage>
</organism>
<sequence length="179" mass="19899">MEIDVKKIAADLGVILGIMLFMLNAVFYIVDIELFLNPKVSLYSLFFVIAFGCYSIINSRKKLGGYINWSDAFVSYMVCIAIGMAIAALTQIFIFLILDPVATEKLNEMSLIMIKETYSSMGVNEELLQQILIEAEKNPSFSFKNITLGLAVVLLMHVIIGAICALITLIFNKNNPEIA</sequence>
<keyword evidence="1" id="KW-0812">Transmembrane</keyword>
<keyword evidence="1" id="KW-1133">Transmembrane helix</keyword>
<name>A0A382HDJ3_9ZZZZ</name>
<feature type="transmembrane region" description="Helical" evidence="1">
    <location>
        <begin position="12"/>
        <end position="30"/>
    </location>
</feature>
<keyword evidence="1" id="KW-0472">Membrane</keyword>
<dbReference type="Pfam" id="PF13858">
    <property type="entry name" value="DUF4199"/>
    <property type="match status" value="1"/>
</dbReference>
<accession>A0A382HDJ3</accession>
<dbReference type="AlphaFoldDB" id="A0A382HDJ3"/>
<evidence type="ECO:0000313" key="2">
    <source>
        <dbReference type="EMBL" id="SVB84823.1"/>
    </source>
</evidence>
<gene>
    <name evidence="2" type="ORF">METZ01_LOCUS237677</name>
</gene>
<evidence type="ECO:0000256" key="1">
    <source>
        <dbReference type="SAM" id="Phobius"/>
    </source>
</evidence>
<feature type="transmembrane region" description="Helical" evidence="1">
    <location>
        <begin position="146"/>
        <end position="171"/>
    </location>
</feature>
<evidence type="ECO:0008006" key="3">
    <source>
        <dbReference type="Google" id="ProtNLM"/>
    </source>
</evidence>
<feature type="transmembrane region" description="Helical" evidence="1">
    <location>
        <begin position="72"/>
        <end position="98"/>
    </location>
</feature>
<proteinExistence type="predicted"/>
<reference evidence="2" key="1">
    <citation type="submission" date="2018-05" db="EMBL/GenBank/DDBJ databases">
        <authorList>
            <person name="Lanie J.A."/>
            <person name="Ng W.-L."/>
            <person name="Kazmierczak K.M."/>
            <person name="Andrzejewski T.M."/>
            <person name="Davidsen T.M."/>
            <person name="Wayne K.J."/>
            <person name="Tettelin H."/>
            <person name="Glass J.I."/>
            <person name="Rusch D."/>
            <person name="Podicherti R."/>
            <person name="Tsui H.-C.T."/>
            <person name="Winkler M.E."/>
        </authorList>
    </citation>
    <scope>NUCLEOTIDE SEQUENCE</scope>
</reference>
<dbReference type="EMBL" id="UINC01060382">
    <property type="protein sequence ID" value="SVB84823.1"/>
    <property type="molecule type" value="Genomic_DNA"/>
</dbReference>
<protein>
    <recommendedName>
        <fullName evidence="3">DUF4199 domain-containing protein</fullName>
    </recommendedName>
</protein>